<protein>
    <submittedName>
        <fullName evidence="2">DUF389 domain-containing protein</fullName>
    </submittedName>
</protein>
<feature type="transmembrane region" description="Helical" evidence="1">
    <location>
        <begin position="134"/>
        <end position="152"/>
    </location>
</feature>
<reference evidence="2" key="1">
    <citation type="submission" date="2021-05" db="EMBL/GenBank/DDBJ databases">
        <authorList>
            <person name="Pietrasiak N."/>
            <person name="Ward R."/>
            <person name="Stajich J.E."/>
            <person name="Kurbessoian T."/>
        </authorList>
    </citation>
    <scope>NUCLEOTIDE SEQUENCE</scope>
    <source>
        <strain evidence="2">GSE-NOS-MK-12-04C</strain>
    </source>
</reference>
<evidence type="ECO:0000256" key="1">
    <source>
        <dbReference type="SAM" id="Phobius"/>
    </source>
</evidence>
<sequence length="341" mass="36989">MMNINNIRNRFHHFQNRRLPADEIEEIRKGLLEESTTDNIYLVLIIGSCIIATLGLLSNSAAVIIGAMIVAPLMLPIRGIAFGALEGNILLFRKGCTAIIIGTILATALACFVGVLVGLPEFGSEIISRSRPNLLDLGIAVAAGGISGYAKMQPRISGSLAGTAIAVALMPPICVIGLGLSQANWSLSLGATLLYLTNLLGITLSCMLAFLLSGCTSFKRARQALGWTLALTAILVIPLGISFFQLVRQSRLEASLKQALLNRTITFQRVVLLGSNVNWLSNPPEVRLSVRTKQPITPIQVRLLEEFLAKEMSQPFTLIFEVGEVEEVRRDSLNNSKLEKR</sequence>
<evidence type="ECO:0000313" key="2">
    <source>
        <dbReference type="EMBL" id="MBW4667449.1"/>
    </source>
</evidence>
<reference evidence="2" key="2">
    <citation type="journal article" date="2022" name="Microbiol. Resour. Announc.">
        <title>Metagenome Sequencing to Explore Phylogenomics of Terrestrial Cyanobacteria.</title>
        <authorList>
            <person name="Ward R.D."/>
            <person name="Stajich J.E."/>
            <person name="Johansen J.R."/>
            <person name="Huntemann M."/>
            <person name="Clum A."/>
            <person name="Foster B."/>
            <person name="Foster B."/>
            <person name="Roux S."/>
            <person name="Palaniappan K."/>
            <person name="Varghese N."/>
            <person name="Mukherjee S."/>
            <person name="Reddy T.B.K."/>
            <person name="Daum C."/>
            <person name="Copeland A."/>
            <person name="Chen I.A."/>
            <person name="Ivanova N.N."/>
            <person name="Kyrpides N.C."/>
            <person name="Shapiro N."/>
            <person name="Eloe-Fadrosh E.A."/>
            <person name="Pietrasiak N."/>
        </authorList>
    </citation>
    <scope>NUCLEOTIDE SEQUENCE</scope>
    <source>
        <strain evidence="2">GSE-NOS-MK-12-04C</strain>
    </source>
</reference>
<feature type="transmembrane region" description="Helical" evidence="1">
    <location>
        <begin position="192"/>
        <end position="212"/>
    </location>
</feature>
<dbReference type="InterPro" id="IPR005240">
    <property type="entry name" value="DUF389"/>
</dbReference>
<dbReference type="EMBL" id="JAHHGZ010000007">
    <property type="protein sequence ID" value="MBW4667449.1"/>
    <property type="molecule type" value="Genomic_DNA"/>
</dbReference>
<dbReference type="PANTHER" id="PTHR20992:SF9">
    <property type="entry name" value="AT15442P-RELATED"/>
    <property type="match status" value="1"/>
</dbReference>
<accession>A0A951QJF7</accession>
<name>A0A951QJF7_9CYAN</name>
<feature type="transmembrane region" description="Helical" evidence="1">
    <location>
        <begin position="224"/>
        <end position="247"/>
    </location>
</feature>
<feature type="transmembrane region" description="Helical" evidence="1">
    <location>
        <begin position="39"/>
        <end position="57"/>
    </location>
</feature>
<dbReference type="Pfam" id="PF04087">
    <property type="entry name" value="DUF389"/>
    <property type="match status" value="1"/>
</dbReference>
<keyword evidence="1" id="KW-0472">Membrane</keyword>
<evidence type="ECO:0000313" key="3">
    <source>
        <dbReference type="Proteomes" id="UP000729701"/>
    </source>
</evidence>
<feature type="transmembrane region" description="Helical" evidence="1">
    <location>
        <begin position="159"/>
        <end position="180"/>
    </location>
</feature>
<gene>
    <name evidence="2" type="ORF">KME60_08465</name>
</gene>
<comment type="caution">
    <text evidence="2">The sequence shown here is derived from an EMBL/GenBank/DDBJ whole genome shotgun (WGS) entry which is preliminary data.</text>
</comment>
<dbReference type="Proteomes" id="UP000729701">
    <property type="component" value="Unassembled WGS sequence"/>
</dbReference>
<keyword evidence="1" id="KW-0812">Transmembrane</keyword>
<dbReference type="AlphaFoldDB" id="A0A951QJF7"/>
<dbReference type="PANTHER" id="PTHR20992">
    <property type="entry name" value="AT15442P-RELATED"/>
    <property type="match status" value="1"/>
</dbReference>
<keyword evidence="1" id="KW-1133">Transmembrane helix</keyword>
<feature type="transmembrane region" description="Helical" evidence="1">
    <location>
        <begin position="97"/>
        <end position="119"/>
    </location>
</feature>
<proteinExistence type="predicted"/>
<feature type="transmembrane region" description="Helical" evidence="1">
    <location>
        <begin position="63"/>
        <end position="85"/>
    </location>
</feature>
<organism evidence="2 3">
    <name type="scientific">Cyanomargarita calcarea GSE-NOS-MK-12-04C</name>
    <dbReference type="NCBI Taxonomy" id="2839659"/>
    <lineage>
        <taxon>Bacteria</taxon>
        <taxon>Bacillati</taxon>
        <taxon>Cyanobacteriota</taxon>
        <taxon>Cyanophyceae</taxon>
        <taxon>Nostocales</taxon>
        <taxon>Cyanomargaritaceae</taxon>
        <taxon>Cyanomargarita</taxon>
    </lineage>
</organism>